<feature type="compositionally biased region" description="Basic and acidic residues" evidence="7">
    <location>
        <begin position="331"/>
        <end position="353"/>
    </location>
</feature>
<dbReference type="PANTHER" id="PTHR36766">
    <property type="entry name" value="PLANT BROAD-SPECTRUM MILDEW RESISTANCE PROTEIN RPW8"/>
    <property type="match status" value="1"/>
</dbReference>
<sequence length="760" mass="85494">MACLIASGIIKWTASKLASLVSAPIGSSPSDKQQTSAIRDVQALQRTMAMVQRTLGAMDEDNIRDQSGRLRLRELQEFAYDAQDAIEEYKFELLRRMMDDPNNPGEERSIGKRKRKGNKKASMLLRPFDLDGWPNHIQNISQRTSYEVRLVSQYSLVRASPSILGQAGCGRRVAAPHRGQRISGGRRHLGVGVGRGRRIEEEGRADAREPTARRGGGQTCGRRRHAGEEADRAGGAGAPGRRSASRDPAARRKEETARAAAARRPAARESSVRRGGGRWAGVGGAPGRSRPRGWIRRAGEEAGRVGVGGPPGRWSCASGGGALGRRRLARWRGDEGAGEGREETRQRKQRKTEMNDLYLDEAEAPLRKEEQDLQPVPTTPHVDEPIVIGRDEDKNSIVKLLLSMDGAYGKNIASIIPIIGMGGIGKTTLAELVYNNRRTTKQFDLMGWIHISENFDLKNIMSKIIMSFTRKPCQITELDQLEYMLMEQVAGRKFLLVRDDVWSERKDLWDALLSIWLRRVTNIDDAQTANMISKKHLRILRLDWSPGFYTTECEHTANQNDATSTPEMEEGVFECLKPQRNLEELELLPALGQLPQLRELVIIQMEAVERIGEEFYGQECTERFPALRQLKFQDMPKWVEWNDIAERDLSSLNELTIEDNNELRVLPQKLPAHLKKLVIKNCEKLEWAEWQQAQMSKHQHELQESDGISYDQEVLDALADDSEDDFEGISEDDDFYGTMLDVGQSNGTAIDYNNDSDDAF</sequence>
<dbReference type="GO" id="GO:0006952">
    <property type="term" value="P:defense response"/>
    <property type="evidence" value="ECO:0007669"/>
    <property type="project" value="UniProtKB-KW"/>
</dbReference>
<dbReference type="Pfam" id="PF25019">
    <property type="entry name" value="LRR_R13L1-DRL21"/>
    <property type="match status" value="1"/>
</dbReference>
<feature type="compositionally biased region" description="Basic and acidic residues" evidence="7">
    <location>
        <begin position="197"/>
        <end position="212"/>
    </location>
</feature>
<evidence type="ECO:0000256" key="3">
    <source>
        <dbReference type="ARBA" id="ARBA00022737"/>
    </source>
</evidence>
<dbReference type="InterPro" id="IPR041118">
    <property type="entry name" value="Rx_N"/>
</dbReference>
<feature type="domain" description="NB-ARC" evidence="8">
    <location>
        <begin position="394"/>
        <end position="512"/>
    </location>
</feature>
<feature type="compositionally biased region" description="Basic residues" evidence="7">
    <location>
        <begin position="175"/>
        <end position="189"/>
    </location>
</feature>
<dbReference type="GO" id="GO:0043531">
    <property type="term" value="F:ADP binding"/>
    <property type="evidence" value="ECO:0007669"/>
    <property type="project" value="InterPro"/>
</dbReference>
<evidence type="ECO:0000256" key="4">
    <source>
        <dbReference type="ARBA" id="ARBA00022741"/>
    </source>
</evidence>
<dbReference type="InterPro" id="IPR056789">
    <property type="entry name" value="LRR_R13L1-DRL21"/>
</dbReference>
<dbReference type="PRINTS" id="PR00364">
    <property type="entry name" value="DISEASERSIST"/>
</dbReference>
<feature type="region of interest" description="Disordered" evidence="7">
    <location>
        <begin position="175"/>
        <end position="353"/>
    </location>
</feature>
<reference evidence="11 12" key="1">
    <citation type="submission" date="2024-02" db="EMBL/GenBank/DDBJ databases">
        <title>High-quality chromosome-scale genome assembly of Pensacola bahiagrass (Paspalum notatum Flugge var. saurae).</title>
        <authorList>
            <person name="Vega J.M."/>
            <person name="Podio M."/>
            <person name="Orjuela J."/>
            <person name="Siena L.A."/>
            <person name="Pessino S.C."/>
            <person name="Combes M.C."/>
            <person name="Mariac C."/>
            <person name="Albertini E."/>
            <person name="Pupilli F."/>
            <person name="Ortiz J.P.A."/>
            <person name="Leblanc O."/>
        </authorList>
    </citation>
    <scope>NUCLEOTIDE SEQUENCE [LARGE SCALE GENOMIC DNA]</scope>
    <source>
        <strain evidence="11">R1</strain>
        <tissue evidence="11">Leaf</tissue>
    </source>
</reference>
<accession>A0AAQ3SS08</accession>
<dbReference type="SUPFAM" id="SSF52058">
    <property type="entry name" value="L domain-like"/>
    <property type="match status" value="1"/>
</dbReference>
<protein>
    <submittedName>
        <fullName evidence="11">Uncharacterized protein</fullName>
    </submittedName>
</protein>
<feature type="domain" description="Disease resistance N-terminal" evidence="9">
    <location>
        <begin position="10"/>
        <end position="102"/>
    </location>
</feature>
<keyword evidence="5" id="KW-0611">Plant defense</keyword>
<dbReference type="Pfam" id="PF18052">
    <property type="entry name" value="Rx_N"/>
    <property type="match status" value="1"/>
</dbReference>
<dbReference type="Pfam" id="PF00931">
    <property type="entry name" value="NB-ARC"/>
    <property type="match status" value="1"/>
</dbReference>
<evidence type="ECO:0000256" key="1">
    <source>
        <dbReference type="ARBA" id="ARBA00008894"/>
    </source>
</evidence>
<dbReference type="InterPro" id="IPR002182">
    <property type="entry name" value="NB-ARC"/>
</dbReference>
<keyword evidence="3" id="KW-0677">Repeat</keyword>
<feature type="compositionally biased region" description="Basic and acidic residues" evidence="7">
    <location>
        <begin position="98"/>
        <end position="110"/>
    </location>
</feature>
<dbReference type="Proteomes" id="UP001341281">
    <property type="component" value="Chromosome 02"/>
</dbReference>
<gene>
    <name evidence="11" type="ORF">U9M48_009825</name>
</gene>
<evidence type="ECO:0000256" key="7">
    <source>
        <dbReference type="SAM" id="MobiDB-lite"/>
    </source>
</evidence>
<dbReference type="Gene3D" id="3.40.50.300">
    <property type="entry name" value="P-loop containing nucleotide triphosphate hydrolases"/>
    <property type="match status" value="1"/>
</dbReference>
<evidence type="ECO:0000313" key="12">
    <source>
        <dbReference type="Proteomes" id="UP001341281"/>
    </source>
</evidence>
<keyword evidence="4" id="KW-0547">Nucleotide-binding</keyword>
<feature type="domain" description="R13L1/DRL21-like LRR repeat region" evidence="10">
    <location>
        <begin position="517"/>
        <end position="658"/>
    </location>
</feature>
<dbReference type="AlphaFoldDB" id="A0AAQ3SS08"/>
<keyword evidence="6" id="KW-0067">ATP-binding</keyword>
<keyword evidence="2" id="KW-0433">Leucine-rich repeat</keyword>
<evidence type="ECO:0000259" key="8">
    <source>
        <dbReference type="Pfam" id="PF00931"/>
    </source>
</evidence>
<dbReference type="SUPFAM" id="SSF52540">
    <property type="entry name" value="P-loop containing nucleoside triphosphate hydrolases"/>
    <property type="match status" value="1"/>
</dbReference>
<dbReference type="Gene3D" id="1.20.5.4130">
    <property type="match status" value="1"/>
</dbReference>
<proteinExistence type="inferred from homology"/>
<feature type="compositionally biased region" description="Gly residues" evidence="7">
    <location>
        <begin position="277"/>
        <end position="286"/>
    </location>
</feature>
<dbReference type="PANTHER" id="PTHR36766:SF40">
    <property type="entry name" value="DISEASE RESISTANCE PROTEIN RGA3"/>
    <property type="match status" value="1"/>
</dbReference>
<evidence type="ECO:0000259" key="10">
    <source>
        <dbReference type="Pfam" id="PF25019"/>
    </source>
</evidence>
<feature type="compositionally biased region" description="Basic and acidic residues" evidence="7">
    <location>
        <begin position="244"/>
        <end position="257"/>
    </location>
</feature>
<organism evidence="11 12">
    <name type="scientific">Paspalum notatum var. saurae</name>
    <dbReference type="NCBI Taxonomy" id="547442"/>
    <lineage>
        <taxon>Eukaryota</taxon>
        <taxon>Viridiplantae</taxon>
        <taxon>Streptophyta</taxon>
        <taxon>Embryophyta</taxon>
        <taxon>Tracheophyta</taxon>
        <taxon>Spermatophyta</taxon>
        <taxon>Magnoliopsida</taxon>
        <taxon>Liliopsida</taxon>
        <taxon>Poales</taxon>
        <taxon>Poaceae</taxon>
        <taxon>PACMAD clade</taxon>
        <taxon>Panicoideae</taxon>
        <taxon>Andropogonodae</taxon>
        <taxon>Paspaleae</taxon>
        <taxon>Paspalinae</taxon>
        <taxon>Paspalum</taxon>
    </lineage>
</organism>
<feature type="region of interest" description="Disordered" evidence="7">
    <location>
        <begin position="98"/>
        <end position="120"/>
    </location>
</feature>
<keyword evidence="12" id="KW-1185">Reference proteome</keyword>
<evidence type="ECO:0000259" key="9">
    <source>
        <dbReference type="Pfam" id="PF18052"/>
    </source>
</evidence>
<evidence type="ECO:0000256" key="2">
    <source>
        <dbReference type="ARBA" id="ARBA00022614"/>
    </source>
</evidence>
<name>A0AAQ3SS08_PASNO</name>
<evidence type="ECO:0000256" key="5">
    <source>
        <dbReference type="ARBA" id="ARBA00022821"/>
    </source>
</evidence>
<evidence type="ECO:0000313" key="11">
    <source>
        <dbReference type="EMBL" id="WVZ59715.1"/>
    </source>
</evidence>
<dbReference type="EMBL" id="CP144746">
    <property type="protein sequence ID" value="WVZ59715.1"/>
    <property type="molecule type" value="Genomic_DNA"/>
</dbReference>
<evidence type="ECO:0000256" key="6">
    <source>
        <dbReference type="ARBA" id="ARBA00022840"/>
    </source>
</evidence>
<dbReference type="InterPro" id="IPR027417">
    <property type="entry name" value="P-loop_NTPase"/>
</dbReference>
<dbReference type="GO" id="GO:0005524">
    <property type="term" value="F:ATP binding"/>
    <property type="evidence" value="ECO:0007669"/>
    <property type="project" value="UniProtKB-KW"/>
</dbReference>
<comment type="similarity">
    <text evidence="1">Belongs to the disease resistance NB-LRR family.</text>
</comment>